<evidence type="ECO:0000313" key="3">
    <source>
        <dbReference type="EMBL" id="CAE6484941.1"/>
    </source>
</evidence>
<dbReference type="Pfam" id="PF16747">
    <property type="entry name" value="Adhesin_E"/>
    <property type="match status" value="1"/>
</dbReference>
<feature type="chain" id="PRO_5036308391" description="Surface-adhesin protein E-like domain-containing protein" evidence="1">
    <location>
        <begin position="22"/>
        <end position="134"/>
    </location>
</feature>
<dbReference type="AlphaFoldDB" id="A0A1I4M7B0"/>
<dbReference type="EMBL" id="CAJNAP010000001">
    <property type="protein sequence ID" value="CAE6484941.1"/>
    <property type="molecule type" value="Genomic_DNA"/>
</dbReference>
<keyword evidence="5" id="KW-1185">Reference proteome</keyword>
<evidence type="ECO:0000259" key="2">
    <source>
        <dbReference type="Pfam" id="PF16747"/>
    </source>
</evidence>
<keyword evidence="1" id="KW-0732">Signal</keyword>
<name>A0A1I4M7B0_9PROT</name>
<protein>
    <recommendedName>
        <fullName evidence="2">Surface-adhesin protein E-like domain-containing protein</fullName>
    </recommendedName>
</protein>
<proteinExistence type="predicted"/>
<dbReference type="EMBL" id="FOUF01000003">
    <property type="protein sequence ID" value="SFL99134.1"/>
    <property type="molecule type" value="Genomic_DNA"/>
</dbReference>
<gene>
    <name evidence="3" type="ORF">NMYAN_10228</name>
    <name evidence="4" type="ORF">SAMN05421880_103145</name>
</gene>
<sequence>MRMKEVLLALILIFAAKTVMANWSLVDKSADDSVTIYIDYDAIQKTEGTVKMWSLGDFKAAKEFGGIEFLSSKYQKEYDCKQEQARMLAFTLFSSNMGEGQVVYSNSDPDNWEPISPGSVSQTLLETACEKLSE</sequence>
<evidence type="ECO:0000313" key="4">
    <source>
        <dbReference type="EMBL" id="SFL99134.1"/>
    </source>
</evidence>
<accession>A0A1I4M7B0</accession>
<evidence type="ECO:0000313" key="5">
    <source>
        <dbReference type="Proteomes" id="UP000199561"/>
    </source>
</evidence>
<organism evidence="4 5">
    <name type="scientific">Nitrosomonas nitrosa</name>
    <dbReference type="NCBI Taxonomy" id="52442"/>
    <lineage>
        <taxon>Bacteria</taxon>
        <taxon>Pseudomonadati</taxon>
        <taxon>Pseudomonadota</taxon>
        <taxon>Betaproteobacteria</taxon>
        <taxon>Nitrosomonadales</taxon>
        <taxon>Nitrosomonadaceae</taxon>
        <taxon>Nitrosomonas</taxon>
    </lineage>
</organism>
<feature type="domain" description="Surface-adhesin protein E-like" evidence="2">
    <location>
        <begin position="23"/>
        <end position="130"/>
    </location>
</feature>
<dbReference type="InterPro" id="IPR031939">
    <property type="entry name" value="Adhesin_E-like"/>
</dbReference>
<reference evidence="3" key="2">
    <citation type="submission" date="2021-02" db="EMBL/GenBank/DDBJ databases">
        <authorList>
            <person name="Han P."/>
        </authorList>
    </citation>
    <scope>NUCLEOTIDE SEQUENCE</scope>
    <source>
        <strain evidence="3">Nitrosomonas nitrosa 18-3D</strain>
    </source>
</reference>
<evidence type="ECO:0000256" key="1">
    <source>
        <dbReference type="SAM" id="SignalP"/>
    </source>
</evidence>
<feature type="signal peptide" evidence="1">
    <location>
        <begin position="1"/>
        <end position="21"/>
    </location>
</feature>
<dbReference type="RefSeq" id="WP_090666386.1">
    <property type="nucleotide sequence ID" value="NZ_CAJNAP010000001.1"/>
</dbReference>
<dbReference type="Proteomes" id="UP000601736">
    <property type="component" value="Unassembled WGS sequence"/>
</dbReference>
<reference evidence="4 5" key="1">
    <citation type="submission" date="2016-10" db="EMBL/GenBank/DDBJ databases">
        <authorList>
            <person name="de Groot N.N."/>
        </authorList>
    </citation>
    <scope>NUCLEOTIDE SEQUENCE [LARGE SCALE GENOMIC DNA]</scope>
    <source>
        <strain evidence="4 5">Nm146</strain>
    </source>
</reference>
<dbReference type="Proteomes" id="UP000199561">
    <property type="component" value="Unassembled WGS sequence"/>
</dbReference>